<evidence type="ECO:0000313" key="3">
    <source>
        <dbReference type="EMBL" id="MDU0113398.1"/>
    </source>
</evidence>
<dbReference type="RefSeq" id="WP_315947001.1">
    <property type="nucleotide sequence ID" value="NZ_JAWCUA010000007.1"/>
</dbReference>
<gene>
    <name evidence="3" type="ORF">RT723_10400</name>
</gene>
<organism evidence="3 4">
    <name type="scientific">Psychrosphaera aquimarina</name>
    <dbReference type="NCBI Taxonomy" id="2044854"/>
    <lineage>
        <taxon>Bacteria</taxon>
        <taxon>Pseudomonadati</taxon>
        <taxon>Pseudomonadota</taxon>
        <taxon>Gammaproteobacteria</taxon>
        <taxon>Alteromonadales</taxon>
        <taxon>Pseudoalteromonadaceae</taxon>
        <taxon>Psychrosphaera</taxon>
    </lineage>
</organism>
<keyword evidence="4" id="KW-1185">Reference proteome</keyword>
<feature type="transmembrane region" description="Helical" evidence="1">
    <location>
        <begin position="64"/>
        <end position="86"/>
    </location>
</feature>
<dbReference type="EMBL" id="JAWCUA010000007">
    <property type="protein sequence ID" value="MDU0113398.1"/>
    <property type="molecule type" value="Genomic_DNA"/>
</dbReference>
<dbReference type="InterPro" id="IPR050553">
    <property type="entry name" value="Thioredoxin_ResA/DsbE_sf"/>
</dbReference>
<dbReference type="SUPFAM" id="SSF52833">
    <property type="entry name" value="Thioredoxin-like"/>
    <property type="match status" value="1"/>
</dbReference>
<evidence type="ECO:0000259" key="2">
    <source>
        <dbReference type="PROSITE" id="PS51352"/>
    </source>
</evidence>
<dbReference type="PANTHER" id="PTHR42852">
    <property type="entry name" value="THIOL:DISULFIDE INTERCHANGE PROTEIN DSBE"/>
    <property type="match status" value="1"/>
</dbReference>
<feature type="domain" description="Thioredoxin" evidence="2">
    <location>
        <begin position="98"/>
        <end position="272"/>
    </location>
</feature>
<dbReference type="InterPro" id="IPR013766">
    <property type="entry name" value="Thioredoxin_domain"/>
</dbReference>
<keyword evidence="1" id="KW-1133">Transmembrane helix</keyword>
<proteinExistence type="predicted"/>
<protein>
    <submittedName>
        <fullName evidence="3">Peroxiredoxin family protein</fullName>
    </submittedName>
</protein>
<accession>A0ABU3R142</accession>
<feature type="transmembrane region" description="Helical" evidence="1">
    <location>
        <begin position="37"/>
        <end position="58"/>
    </location>
</feature>
<dbReference type="InterPro" id="IPR036249">
    <property type="entry name" value="Thioredoxin-like_sf"/>
</dbReference>
<reference evidence="3 4" key="1">
    <citation type="submission" date="2023-10" db="EMBL/GenBank/DDBJ databases">
        <title>Psychrosphaera aquimaarina strain SW33 isolated from seawater.</title>
        <authorList>
            <person name="Bayburt H."/>
            <person name="Kim J.M."/>
            <person name="Choi B.J."/>
            <person name="Jeon C.O."/>
        </authorList>
    </citation>
    <scope>NUCLEOTIDE SEQUENCE [LARGE SCALE GENOMIC DNA]</scope>
    <source>
        <strain evidence="3 4">KCTC 52743</strain>
    </source>
</reference>
<feature type="transmembrane region" description="Helical" evidence="1">
    <location>
        <begin position="6"/>
        <end position="25"/>
    </location>
</feature>
<dbReference type="InterPro" id="IPR000866">
    <property type="entry name" value="AhpC/TSA"/>
</dbReference>
<sequence>MNFSALFVSVLGLIISLTGIAMYFSKLMKNKVPVFPIGLIVSLLLGITSASVAIYIAIPGSVLSVIPVVLLSSISIFMGCFFLWVLSQRKTPVGNIKVRVGDSLIPFSIKAANGHNFSTNELMGKRVLLKFYRGSWCPYCSKELTMFDEMKPEFDKYGVQIVALSGDTVEQSKFHAKRDKLSHLLLSDPELNVVKQYGVEHHKAFGADSDNIMTLFGLPFPKPHQLKFKSMSIPTSILVDEHGVIQWIDQSDDYRLRANKDRIMKAMAQHLSMVD</sequence>
<dbReference type="Gene3D" id="3.40.30.10">
    <property type="entry name" value="Glutaredoxin"/>
    <property type="match status" value="1"/>
</dbReference>
<dbReference type="PROSITE" id="PS51352">
    <property type="entry name" value="THIOREDOXIN_2"/>
    <property type="match status" value="1"/>
</dbReference>
<evidence type="ECO:0000313" key="4">
    <source>
        <dbReference type="Proteomes" id="UP001257914"/>
    </source>
</evidence>
<keyword evidence="1" id="KW-0472">Membrane</keyword>
<dbReference type="Pfam" id="PF00578">
    <property type="entry name" value="AhpC-TSA"/>
    <property type="match status" value="1"/>
</dbReference>
<dbReference type="Proteomes" id="UP001257914">
    <property type="component" value="Unassembled WGS sequence"/>
</dbReference>
<name>A0ABU3R142_9GAMM</name>
<keyword evidence="1" id="KW-0812">Transmembrane</keyword>
<dbReference type="PANTHER" id="PTHR42852:SF17">
    <property type="entry name" value="THIOREDOXIN-LIKE PROTEIN HI_1115"/>
    <property type="match status" value="1"/>
</dbReference>
<comment type="caution">
    <text evidence="3">The sequence shown here is derived from an EMBL/GenBank/DDBJ whole genome shotgun (WGS) entry which is preliminary data.</text>
</comment>
<evidence type="ECO:0000256" key="1">
    <source>
        <dbReference type="SAM" id="Phobius"/>
    </source>
</evidence>